<reference evidence="9" key="1">
    <citation type="submission" date="2025-08" db="UniProtKB">
        <authorList>
            <consortium name="Ensembl"/>
        </authorList>
    </citation>
    <scope>IDENTIFICATION</scope>
</reference>
<dbReference type="GeneTree" id="ENSGT00950000182961"/>
<keyword evidence="4 7" id="KW-1133">Transmembrane helix</keyword>
<feature type="transmembrane region" description="Helical" evidence="7">
    <location>
        <begin position="273"/>
        <end position="292"/>
    </location>
</feature>
<evidence type="ECO:0000313" key="10">
    <source>
        <dbReference type="Proteomes" id="UP000261540"/>
    </source>
</evidence>
<sequence>MSYGSSSRRGGAHMAGLRRNLDLTKKKNCSEQMKMNSSGWCVLRAGEDDRRRQAMAIPSVFHILLILSLVGCSSAEDKASPRGCGLLKRPFTALCDLDAQWGVAVTVAAGVAVLASLILALVLLCRLGRITEPEARSGVAPLLLLLATIIVLCAVSFVHVIESEERVCIARHALWGVLYVLSIAYLTSQGVRLLRRSCFRALAALAIGLAVMQGITIFEWILAIALHPGQPVCQYQPMQISMVCMYGLALFLAVPVTLTCGLAPGQPHSGLRFMCLFTMSLASGIMWAMYLAKYYGTMKMQSGQSSGWKDQLQAQILVAQAWLVLLLHAIPDAHAYLHPAHHDDVVPAQVPQHRREANLEAGISLSSWPTAEGQGSEFDNSSSAGSASQWNGSAEPSPSTSFHMEMYELTDMNSSAEPMPSTSSGISEIWFTEASIF</sequence>
<feature type="compositionally biased region" description="Polar residues" evidence="6">
    <location>
        <begin position="377"/>
        <end position="400"/>
    </location>
</feature>
<dbReference type="InterPro" id="IPR017978">
    <property type="entry name" value="GPCR_3_C"/>
</dbReference>
<organism evidence="9 10">
    <name type="scientific">Paramormyrops kingsleyae</name>
    <dbReference type="NCBI Taxonomy" id="1676925"/>
    <lineage>
        <taxon>Eukaryota</taxon>
        <taxon>Metazoa</taxon>
        <taxon>Chordata</taxon>
        <taxon>Craniata</taxon>
        <taxon>Vertebrata</taxon>
        <taxon>Euteleostomi</taxon>
        <taxon>Actinopterygii</taxon>
        <taxon>Neopterygii</taxon>
        <taxon>Teleostei</taxon>
        <taxon>Osteoglossocephala</taxon>
        <taxon>Osteoglossomorpha</taxon>
        <taxon>Osteoglossiformes</taxon>
        <taxon>Mormyridae</taxon>
        <taxon>Paramormyrops</taxon>
    </lineage>
</organism>
<dbReference type="AlphaFoldDB" id="A0A3B3SX98"/>
<feature type="transmembrane region" description="Helical" evidence="7">
    <location>
        <begin position="173"/>
        <end position="194"/>
    </location>
</feature>
<dbReference type="GO" id="GO:0004930">
    <property type="term" value="F:G protein-coupled receptor activity"/>
    <property type="evidence" value="ECO:0007669"/>
    <property type="project" value="InterPro"/>
</dbReference>
<keyword evidence="5 7" id="KW-0472">Membrane</keyword>
<dbReference type="PANTHER" id="PTHR14511:SF9">
    <property type="entry name" value="G-PROTEIN COUPLED RECEPTOR FAMILY C GROUP 5 MEMBER B"/>
    <property type="match status" value="1"/>
</dbReference>
<evidence type="ECO:0000256" key="3">
    <source>
        <dbReference type="ARBA" id="ARBA00022692"/>
    </source>
</evidence>
<reference evidence="9" key="2">
    <citation type="submission" date="2025-09" db="UniProtKB">
        <authorList>
            <consortium name="Ensembl"/>
        </authorList>
    </citation>
    <scope>IDENTIFICATION</scope>
</reference>
<feature type="region of interest" description="Disordered" evidence="6">
    <location>
        <begin position="369"/>
        <end position="400"/>
    </location>
</feature>
<dbReference type="GO" id="GO:0030295">
    <property type="term" value="F:protein kinase activator activity"/>
    <property type="evidence" value="ECO:0007669"/>
    <property type="project" value="TreeGrafter"/>
</dbReference>
<dbReference type="GO" id="GO:0070062">
    <property type="term" value="C:extracellular exosome"/>
    <property type="evidence" value="ECO:0007669"/>
    <property type="project" value="TreeGrafter"/>
</dbReference>
<keyword evidence="10" id="KW-1185">Reference proteome</keyword>
<evidence type="ECO:0000256" key="2">
    <source>
        <dbReference type="ARBA" id="ARBA00007242"/>
    </source>
</evidence>
<keyword evidence="3 7" id="KW-0812">Transmembrane</keyword>
<proteinExistence type="inferred from homology"/>
<comment type="subcellular location">
    <subcellularLocation>
        <location evidence="1">Membrane</location>
        <topology evidence="1">Multi-pass membrane protein</topology>
    </subcellularLocation>
</comment>
<dbReference type="Pfam" id="PF00003">
    <property type="entry name" value="7tm_3"/>
    <property type="match status" value="1"/>
</dbReference>
<feature type="transmembrane region" description="Helical" evidence="7">
    <location>
        <begin position="139"/>
        <end position="161"/>
    </location>
</feature>
<evidence type="ECO:0000313" key="9">
    <source>
        <dbReference type="Ensembl" id="ENSPKIP00000034868.1"/>
    </source>
</evidence>
<dbReference type="Proteomes" id="UP000261540">
    <property type="component" value="Unplaced"/>
</dbReference>
<evidence type="ECO:0000256" key="5">
    <source>
        <dbReference type="ARBA" id="ARBA00023136"/>
    </source>
</evidence>
<dbReference type="PANTHER" id="PTHR14511">
    <property type="entry name" value="G PROTEIN COUPLED RECEPTOR, CLASS C, GROUP 5"/>
    <property type="match status" value="1"/>
</dbReference>
<name>A0A3B3SX98_9TELE</name>
<dbReference type="GO" id="GO:0043235">
    <property type="term" value="C:receptor complex"/>
    <property type="evidence" value="ECO:0007669"/>
    <property type="project" value="TreeGrafter"/>
</dbReference>
<dbReference type="GO" id="GO:0019901">
    <property type="term" value="F:protein kinase binding"/>
    <property type="evidence" value="ECO:0007669"/>
    <property type="project" value="TreeGrafter"/>
</dbReference>
<feature type="transmembrane region" description="Helical" evidence="7">
    <location>
        <begin position="238"/>
        <end position="261"/>
    </location>
</feature>
<evidence type="ECO:0000256" key="7">
    <source>
        <dbReference type="SAM" id="Phobius"/>
    </source>
</evidence>
<accession>A0A3B3SX98</accession>
<evidence type="ECO:0000256" key="4">
    <source>
        <dbReference type="ARBA" id="ARBA00022989"/>
    </source>
</evidence>
<protein>
    <submittedName>
        <fullName evidence="9">G protein-coupled receptor, class C, group 5, member Ba</fullName>
    </submittedName>
</protein>
<feature type="transmembrane region" description="Helical" evidence="7">
    <location>
        <begin position="101"/>
        <end position="127"/>
    </location>
</feature>
<dbReference type="InterPro" id="IPR051753">
    <property type="entry name" value="RA-inducible_GPCR3"/>
</dbReference>
<evidence type="ECO:0000259" key="8">
    <source>
        <dbReference type="Pfam" id="PF00003"/>
    </source>
</evidence>
<evidence type="ECO:0000256" key="1">
    <source>
        <dbReference type="ARBA" id="ARBA00004141"/>
    </source>
</evidence>
<feature type="transmembrane region" description="Helical" evidence="7">
    <location>
        <begin position="201"/>
        <end position="226"/>
    </location>
</feature>
<evidence type="ECO:0000256" key="6">
    <source>
        <dbReference type="SAM" id="MobiDB-lite"/>
    </source>
</evidence>
<feature type="domain" description="G-protein coupled receptors family 3 profile" evidence="8">
    <location>
        <begin position="95"/>
        <end position="331"/>
    </location>
</feature>
<comment type="similarity">
    <text evidence="2">Belongs to the G-protein coupled receptor 3 family.</text>
</comment>
<dbReference type="Ensembl" id="ENSPKIT00000015792.1">
    <property type="protein sequence ID" value="ENSPKIP00000034868.1"/>
    <property type="gene ID" value="ENSPKIG00000014023.1"/>
</dbReference>
<dbReference type="GO" id="GO:0005886">
    <property type="term" value="C:plasma membrane"/>
    <property type="evidence" value="ECO:0007669"/>
    <property type="project" value="TreeGrafter"/>
</dbReference>